<dbReference type="AlphaFoldDB" id="A0A6B0SDH5"/>
<sequence>MNRAVGAIICCLLVGTAGAAGLSAQDGSFTVAIADSIDTPSQEVTIDGDSYTVNSIARISQGEELTVRTDGPDDESYRVYIHSVEDGSRSVYDTKHVSADGSRSVSFDTSSFEAGSYVVSIYHDGTYYDPHPLVIPAYDVTVSVPDSVAASGTLEITPSLTEATGDETVDSVEIVVANDDTTRRLEATQSGESYVAHLNLDSIPTGDYQVHAVVYGTEATPGETNEVIGISDATGLTVEAESASTTSGGTGGSSTTSAPTESTTEATPTETTAGTTDRETTASSTTTQATTPASTTESTPQSTTDTTEESPSSATVITPGTETSPTTPSDSNGVVGGTPLYLLALLASIALLLRS</sequence>
<feature type="compositionally biased region" description="Low complexity" evidence="1">
    <location>
        <begin position="239"/>
        <end position="331"/>
    </location>
</feature>
<keyword evidence="3" id="KW-1185">Reference proteome</keyword>
<dbReference type="Proteomes" id="UP000471521">
    <property type="component" value="Unassembled WGS sequence"/>
</dbReference>
<dbReference type="OrthoDB" id="206466at2157"/>
<evidence type="ECO:0008006" key="4">
    <source>
        <dbReference type="Google" id="ProtNLM"/>
    </source>
</evidence>
<dbReference type="RefSeq" id="WP_159525039.1">
    <property type="nucleotide sequence ID" value="NZ_WUUU01000006.1"/>
</dbReference>
<accession>A0A6B0SDH5</accession>
<feature type="region of interest" description="Disordered" evidence="1">
    <location>
        <begin position="238"/>
        <end position="334"/>
    </location>
</feature>
<organism evidence="2 3">
    <name type="scientific">Halobacterium bonnevillei</name>
    <dbReference type="NCBI Taxonomy" id="2692200"/>
    <lineage>
        <taxon>Archaea</taxon>
        <taxon>Methanobacteriati</taxon>
        <taxon>Methanobacteriota</taxon>
        <taxon>Stenosarchaea group</taxon>
        <taxon>Halobacteria</taxon>
        <taxon>Halobacteriales</taxon>
        <taxon>Halobacteriaceae</taxon>
        <taxon>Halobacterium</taxon>
    </lineage>
</organism>
<evidence type="ECO:0000256" key="1">
    <source>
        <dbReference type="SAM" id="MobiDB-lite"/>
    </source>
</evidence>
<dbReference type="EMBL" id="WUUU01000006">
    <property type="protein sequence ID" value="MXR19448.1"/>
    <property type="molecule type" value="Genomic_DNA"/>
</dbReference>
<gene>
    <name evidence="2" type="ORF">GRX66_02075</name>
</gene>
<evidence type="ECO:0000313" key="2">
    <source>
        <dbReference type="EMBL" id="MXR19448.1"/>
    </source>
</evidence>
<evidence type="ECO:0000313" key="3">
    <source>
        <dbReference type="Proteomes" id="UP000471521"/>
    </source>
</evidence>
<reference evidence="2 3" key="1">
    <citation type="submission" date="2019-12" db="EMBL/GenBank/DDBJ databases">
        <title>Isolation and characterization of three novel carbon monoxide-oxidizing members of Halobacteria from salione crusts and soils.</title>
        <authorList>
            <person name="Myers M.R."/>
            <person name="King G.M."/>
        </authorList>
    </citation>
    <scope>NUCLEOTIDE SEQUENCE [LARGE SCALE GENOMIC DNA]</scope>
    <source>
        <strain evidence="2 3">PCN9</strain>
    </source>
</reference>
<name>A0A6B0SDH5_9EURY</name>
<protein>
    <recommendedName>
        <fullName evidence="4">Cell surface glycoprotein</fullName>
    </recommendedName>
</protein>
<comment type="caution">
    <text evidence="2">The sequence shown here is derived from an EMBL/GenBank/DDBJ whole genome shotgun (WGS) entry which is preliminary data.</text>
</comment>
<proteinExistence type="predicted"/>